<protein>
    <recommendedName>
        <fullName evidence="4">DUF1579 domain-containing protein</fullName>
    </recommendedName>
</protein>
<feature type="chain" id="PRO_5023038832" description="DUF1579 domain-containing protein" evidence="1">
    <location>
        <begin position="20"/>
        <end position="168"/>
    </location>
</feature>
<gene>
    <name evidence="2" type="ORF">FVF75_13040</name>
</gene>
<name>A0A5D0RIP8_9RHOB</name>
<dbReference type="AlphaFoldDB" id="A0A5D0RIP8"/>
<dbReference type="RefSeq" id="WP_148378695.1">
    <property type="nucleotide sequence ID" value="NZ_VSIY01000013.1"/>
</dbReference>
<organism evidence="2 3">
    <name type="scientific">Maritimibacter fusiformis</name>
    <dbReference type="NCBI Taxonomy" id="2603819"/>
    <lineage>
        <taxon>Bacteria</taxon>
        <taxon>Pseudomonadati</taxon>
        <taxon>Pseudomonadota</taxon>
        <taxon>Alphaproteobacteria</taxon>
        <taxon>Rhodobacterales</taxon>
        <taxon>Roseobacteraceae</taxon>
        <taxon>Maritimibacter</taxon>
    </lineage>
</organism>
<sequence length="168" mass="17783">MIRPLFAAAFITLALPAGAADLFAVAGDWVGEGSLSTGADKPMERGRCKVGVEQAEGAGDVAVKGKCVVAAGASDISLRLVRGENGKVRAGFWTAATDQTVQLAGSETAELIELFSTEPLMVDEKPYETWVKIMAPDAGSFAIQQMLRPEGAETWRMVVDMTYNQAEG</sequence>
<evidence type="ECO:0000256" key="1">
    <source>
        <dbReference type="SAM" id="SignalP"/>
    </source>
</evidence>
<feature type="signal peptide" evidence="1">
    <location>
        <begin position="1"/>
        <end position="19"/>
    </location>
</feature>
<keyword evidence="3" id="KW-1185">Reference proteome</keyword>
<proteinExistence type="predicted"/>
<dbReference type="EMBL" id="VSIY01000013">
    <property type="protein sequence ID" value="TYB80558.1"/>
    <property type="molecule type" value="Genomic_DNA"/>
</dbReference>
<accession>A0A5D0RIP8</accession>
<evidence type="ECO:0000313" key="2">
    <source>
        <dbReference type="EMBL" id="TYB80558.1"/>
    </source>
</evidence>
<comment type="caution">
    <text evidence="2">The sequence shown here is derived from an EMBL/GenBank/DDBJ whole genome shotgun (WGS) entry which is preliminary data.</text>
</comment>
<keyword evidence="1" id="KW-0732">Signal</keyword>
<evidence type="ECO:0000313" key="3">
    <source>
        <dbReference type="Proteomes" id="UP000322080"/>
    </source>
</evidence>
<dbReference type="Proteomes" id="UP000322080">
    <property type="component" value="Unassembled WGS sequence"/>
</dbReference>
<evidence type="ECO:0008006" key="4">
    <source>
        <dbReference type="Google" id="ProtNLM"/>
    </source>
</evidence>
<reference evidence="2 3" key="1">
    <citation type="submission" date="2019-08" db="EMBL/GenBank/DDBJ databases">
        <title>Identification of a novel species of the genus Boseongicola.</title>
        <authorList>
            <person name="Zhang X.-Q."/>
        </authorList>
    </citation>
    <scope>NUCLEOTIDE SEQUENCE [LARGE SCALE GENOMIC DNA]</scope>
    <source>
        <strain evidence="2 3">HY14</strain>
    </source>
</reference>